<dbReference type="STRING" id="5627.A0A1C7MG28"/>
<protein>
    <submittedName>
        <fullName evidence="2">Uncharacterized protein</fullName>
    </submittedName>
</protein>
<sequence length="78" mass="8817">MNLSSSSLFHPRATSICFTRAYSSLPRPYHFHVAASWAGKPHDPRDHRPFTQPFDPENPIAKWRDATLATHSSPCVLT</sequence>
<feature type="region of interest" description="Disordered" evidence="1">
    <location>
        <begin position="37"/>
        <end position="57"/>
    </location>
</feature>
<evidence type="ECO:0000313" key="3">
    <source>
        <dbReference type="Proteomes" id="UP000092993"/>
    </source>
</evidence>
<evidence type="ECO:0000313" key="2">
    <source>
        <dbReference type="EMBL" id="OBZ75855.1"/>
    </source>
</evidence>
<comment type="caution">
    <text evidence="2">The sequence shown here is derived from an EMBL/GenBank/DDBJ whole genome shotgun (WGS) entry which is preliminary data.</text>
</comment>
<organism evidence="2 3">
    <name type="scientific">Grifola frondosa</name>
    <name type="common">Maitake</name>
    <name type="synonym">Polyporus frondosus</name>
    <dbReference type="NCBI Taxonomy" id="5627"/>
    <lineage>
        <taxon>Eukaryota</taxon>
        <taxon>Fungi</taxon>
        <taxon>Dikarya</taxon>
        <taxon>Basidiomycota</taxon>
        <taxon>Agaricomycotina</taxon>
        <taxon>Agaricomycetes</taxon>
        <taxon>Polyporales</taxon>
        <taxon>Grifolaceae</taxon>
        <taxon>Grifola</taxon>
    </lineage>
</organism>
<proteinExistence type="predicted"/>
<reference evidence="2 3" key="1">
    <citation type="submission" date="2016-03" db="EMBL/GenBank/DDBJ databases">
        <title>Whole genome sequencing of Grifola frondosa 9006-11.</title>
        <authorList>
            <person name="Min B."/>
            <person name="Park H."/>
            <person name="Kim J.-G."/>
            <person name="Cho H."/>
            <person name="Oh Y.-L."/>
            <person name="Kong W.-S."/>
            <person name="Choi I.-G."/>
        </authorList>
    </citation>
    <scope>NUCLEOTIDE SEQUENCE [LARGE SCALE GENOMIC DNA]</scope>
    <source>
        <strain evidence="2 3">9006-11</strain>
    </source>
</reference>
<keyword evidence="3" id="KW-1185">Reference proteome</keyword>
<feature type="compositionally biased region" description="Basic and acidic residues" evidence="1">
    <location>
        <begin position="40"/>
        <end position="49"/>
    </location>
</feature>
<gene>
    <name evidence="2" type="ORF">A0H81_04364</name>
</gene>
<dbReference type="AlphaFoldDB" id="A0A1C7MG28"/>
<dbReference type="OrthoDB" id="3262984at2759"/>
<dbReference type="EMBL" id="LUGG01000004">
    <property type="protein sequence ID" value="OBZ75855.1"/>
    <property type="molecule type" value="Genomic_DNA"/>
</dbReference>
<name>A0A1C7MG28_GRIFR</name>
<evidence type="ECO:0000256" key="1">
    <source>
        <dbReference type="SAM" id="MobiDB-lite"/>
    </source>
</evidence>
<dbReference type="Proteomes" id="UP000092993">
    <property type="component" value="Unassembled WGS sequence"/>
</dbReference>
<accession>A0A1C7MG28</accession>